<dbReference type="SUPFAM" id="SSF48403">
    <property type="entry name" value="Ankyrin repeat"/>
    <property type="match status" value="1"/>
</dbReference>
<dbReference type="AlphaFoldDB" id="A0A0F3MN50"/>
<dbReference type="InterPro" id="IPR002110">
    <property type="entry name" value="Ankyrin_rpt"/>
</dbReference>
<dbReference type="Gene3D" id="1.25.40.20">
    <property type="entry name" value="Ankyrin repeat-containing domain"/>
    <property type="match status" value="1"/>
</dbReference>
<keyword evidence="2 3" id="KW-0040">ANK repeat</keyword>
<dbReference type="PANTHER" id="PTHR24198:SF165">
    <property type="entry name" value="ANKYRIN REPEAT-CONTAINING PROTEIN-RELATED"/>
    <property type="match status" value="1"/>
</dbReference>
<proteinExistence type="predicted"/>
<evidence type="ECO:0000256" key="1">
    <source>
        <dbReference type="ARBA" id="ARBA00022737"/>
    </source>
</evidence>
<sequence>MVMLLLENNANPNLQDVNLNSSLHLAVARGHTDVIRYLLDYGADVNLQSGVSETAIQLAWRKYPESREVYLDIVRLLASHIVKMEHCNLVDISSQGFFYKIKGLSMNQTR</sequence>
<protein>
    <submittedName>
        <fullName evidence="4">Ankyrin repeat family protein</fullName>
    </submittedName>
</protein>
<evidence type="ECO:0000256" key="2">
    <source>
        <dbReference type="ARBA" id="ARBA00023043"/>
    </source>
</evidence>
<keyword evidence="5" id="KW-1185">Reference proteome</keyword>
<dbReference type="InterPro" id="IPR036770">
    <property type="entry name" value="Ankyrin_rpt-contain_sf"/>
</dbReference>
<comment type="caution">
    <text evidence="4">The sequence shown here is derived from an EMBL/GenBank/DDBJ whole genome shotgun (WGS) entry which is preliminary data.</text>
</comment>
<keyword evidence="1" id="KW-0677">Repeat</keyword>
<organism evidence="4 5">
    <name type="scientific">Orientia chuto str. Dubai</name>
    <dbReference type="NCBI Taxonomy" id="1359168"/>
    <lineage>
        <taxon>Bacteria</taxon>
        <taxon>Pseudomonadati</taxon>
        <taxon>Pseudomonadota</taxon>
        <taxon>Alphaproteobacteria</taxon>
        <taxon>Rickettsiales</taxon>
        <taxon>Rickettsiaceae</taxon>
        <taxon>Rickettsieae</taxon>
        <taxon>Orientia</taxon>
    </lineage>
</organism>
<evidence type="ECO:0000313" key="5">
    <source>
        <dbReference type="Proteomes" id="UP000033616"/>
    </source>
</evidence>
<dbReference type="EMBL" id="LANP01000003">
    <property type="protein sequence ID" value="KJV57155.1"/>
    <property type="molecule type" value="Genomic_DNA"/>
</dbReference>
<reference evidence="4 5" key="1">
    <citation type="submission" date="2015-02" db="EMBL/GenBank/DDBJ databases">
        <title>Genome Sequencing of Rickettsiales.</title>
        <authorList>
            <person name="Daugherty S.C."/>
            <person name="Su Q."/>
            <person name="Abolude K."/>
            <person name="Beier-Sexton M."/>
            <person name="Carlyon J.A."/>
            <person name="Carter R."/>
            <person name="Day N.P."/>
            <person name="Dumler S.J."/>
            <person name="Dyachenko V."/>
            <person name="Godinez A."/>
            <person name="Kurtti T.J."/>
            <person name="Lichay M."/>
            <person name="Mullins K.E."/>
            <person name="Ott S."/>
            <person name="Pappas-Brown V."/>
            <person name="Paris D.H."/>
            <person name="Patel P."/>
            <person name="Richards A.L."/>
            <person name="Sadzewicz L."/>
            <person name="Sears K."/>
            <person name="Seidman D."/>
            <person name="Sengamalay N."/>
            <person name="Stenos J."/>
            <person name="Tallon L.J."/>
            <person name="Vincent G."/>
            <person name="Fraser C.M."/>
            <person name="Munderloh U."/>
            <person name="Dunning-Hotopp J.C."/>
        </authorList>
    </citation>
    <scope>NUCLEOTIDE SEQUENCE [LARGE SCALE GENOMIC DNA]</scope>
    <source>
        <strain evidence="4 5">Fuller</strain>
    </source>
</reference>
<evidence type="ECO:0000256" key="3">
    <source>
        <dbReference type="PROSITE-ProRule" id="PRU00023"/>
    </source>
</evidence>
<dbReference type="PROSITE" id="PS50088">
    <property type="entry name" value="ANK_REPEAT"/>
    <property type="match status" value="1"/>
</dbReference>
<dbReference type="PROSITE" id="PS50297">
    <property type="entry name" value="ANK_REP_REGION"/>
    <property type="match status" value="1"/>
</dbReference>
<dbReference type="PATRIC" id="fig|1359168.3.peg.743"/>
<dbReference type="STRING" id="1359168.OCHUTO_0158"/>
<name>A0A0F3MN50_9RICK</name>
<evidence type="ECO:0000313" key="4">
    <source>
        <dbReference type="EMBL" id="KJV57155.1"/>
    </source>
</evidence>
<gene>
    <name evidence="4" type="ORF">OCHUTO_0158</name>
</gene>
<dbReference type="PANTHER" id="PTHR24198">
    <property type="entry name" value="ANKYRIN REPEAT AND PROTEIN KINASE DOMAIN-CONTAINING PROTEIN"/>
    <property type="match status" value="1"/>
</dbReference>
<feature type="repeat" description="ANK" evidence="3">
    <location>
        <begin position="18"/>
        <end position="50"/>
    </location>
</feature>
<dbReference type="Proteomes" id="UP000033616">
    <property type="component" value="Unassembled WGS sequence"/>
</dbReference>
<accession>A0A0F3MN50</accession>
<dbReference type="SMART" id="SM00248">
    <property type="entry name" value="ANK"/>
    <property type="match status" value="2"/>
</dbReference>
<dbReference type="Pfam" id="PF12796">
    <property type="entry name" value="Ank_2"/>
    <property type="match status" value="1"/>
</dbReference>